<evidence type="ECO:0000256" key="8">
    <source>
        <dbReference type="ARBA" id="ARBA00022840"/>
    </source>
</evidence>
<sequence length="877" mass="98604">MEQNQWMIPEETVQAPEAECFKFPFNPYPIQIEFMKALFTALEGRKLGIFESPTGTGKSLSMLCGSLTWLEKRNEAHQEHLEQIVSSIDIEREEMNSKGAINWISAQHQLRQKREVVNAARRELKYLQDLHDKRKKYLSRKSTLTLKSDKSLWKKGGKNLSGKQDNQNEEKQSVEDDLDALILNDDFAPEVCSDSDVSDGENDAEQEFYPNRIIFASRTHSQLGQFANELKRTEFASKVTTCSLGSRQNLCINPEVTKLKNLSLINERCLEIQKGSKGKKTSESKKMKGCGGCPYFNHTGIEELKNEILSEPMDIEDLVNTAKELNACPYYASRKASKEAQLVMLPYNTILHKSTREGVGLKIKNSTILLDEAHNIIESISNMYSTSITLGQLENCATGLKTYMQRYMNRFNSKHLLKLKQISFIIKALQKFIGGYDPNNKGQQNVFTIQEFKVEAGVDNLDVYELQAFIRKSKLIFKLKGYLIQKQKIEEKTAEIKLKSSEKPTINEASSRSKSKSSSKAANGGKTQVASKTQKAVTENSDPVTAVTSSRPQSGQSIISFAEFLKSLLTLDLGGRIIREGDVLKFLLLSTSDHFLDLLNSARSIILAGGTMKPYDEIEDQLFQSAKERIFHFSCDHVIPDENLVCISLNRGPTSKLFDFTYQSRKTSDMMEELSRCIVNVSKIVPGGLVCFLPSYDYEATLQAYLKKSGYLEKIEVKKKVFREPKNSNCDTVLTEYSRQIKNSGGAMLFAVVGGKLSEGINFSDDLGRCVLVVGLPYPNVTSVEIKEKVQFASDNFGKDKGSQLLANMCSKAVNQSIGRAIRHSQDYAAIILIDHRFSRPNQQALLPNWILKRFSVSEQFGQAIGSIAKFFASKKT</sequence>
<evidence type="ECO:0000256" key="3">
    <source>
        <dbReference type="ARBA" id="ARBA00008435"/>
    </source>
</evidence>
<evidence type="ECO:0000256" key="2">
    <source>
        <dbReference type="ARBA" id="ARBA00004123"/>
    </source>
</evidence>
<evidence type="ECO:0000313" key="15">
    <source>
        <dbReference type="EMBL" id="CAL8088877.1"/>
    </source>
</evidence>
<evidence type="ECO:0000256" key="9">
    <source>
        <dbReference type="ARBA" id="ARBA00023004"/>
    </source>
</evidence>
<evidence type="ECO:0000256" key="5">
    <source>
        <dbReference type="ARBA" id="ARBA00022741"/>
    </source>
</evidence>
<gene>
    <name evidence="15" type="ORF">ODALV1_LOCUS7193</name>
</gene>
<accession>A0ABP1Q4M1</accession>
<keyword evidence="7" id="KW-0347">Helicase</keyword>
<evidence type="ECO:0000256" key="13">
    <source>
        <dbReference type="SAM" id="MobiDB-lite"/>
    </source>
</evidence>
<dbReference type="InterPro" id="IPR010614">
    <property type="entry name" value="RAD3-like_helicase_DEAD"/>
</dbReference>
<dbReference type="EMBL" id="CAXLJM020000023">
    <property type="protein sequence ID" value="CAL8088877.1"/>
    <property type="molecule type" value="Genomic_DNA"/>
</dbReference>
<keyword evidence="9" id="KW-0408">Iron</keyword>
<dbReference type="CDD" id="cd18788">
    <property type="entry name" value="SF2_C_XPD"/>
    <property type="match status" value="1"/>
</dbReference>
<dbReference type="InterPro" id="IPR006555">
    <property type="entry name" value="ATP-dep_Helicase_C"/>
</dbReference>
<dbReference type="Proteomes" id="UP001642540">
    <property type="component" value="Unassembled WGS sequence"/>
</dbReference>
<proteinExistence type="inferred from homology"/>
<keyword evidence="10" id="KW-0411">Iron-sulfur</keyword>
<reference evidence="15 16" key="1">
    <citation type="submission" date="2024-08" db="EMBL/GenBank/DDBJ databases">
        <authorList>
            <person name="Cucini C."/>
            <person name="Frati F."/>
        </authorList>
    </citation>
    <scope>NUCLEOTIDE SEQUENCE [LARGE SCALE GENOMIC DNA]</scope>
</reference>
<dbReference type="InterPro" id="IPR045028">
    <property type="entry name" value="DinG/Rad3-like"/>
</dbReference>
<dbReference type="Pfam" id="PF13307">
    <property type="entry name" value="Helicase_C_2"/>
    <property type="match status" value="1"/>
</dbReference>
<evidence type="ECO:0000256" key="4">
    <source>
        <dbReference type="ARBA" id="ARBA00022723"/>
    </source>
</evidence>
<feature type="region of interest" description="Disordered" evidence="13">
    <location>
        <begin position="501"/>
        <end position="551"/>
    </location>
</feature>
<comment type="cofactor">
    <cofactor evidence="1">
        <name>[4Fe-4S] cluster</name>
        <dbReference type="ChEBI" id="CHEBI:49883"/>
    </cofactor>
</comment>
<keyword evidence="5" id="KW-0547">Nucleotide-binding</keyword>
<keyword evidence="8" id="KW-0067">ATP-binding</keyword>
<evidence type="ECO:0000256" key="10">
    <source>
        <dbReference type="ARBA" id="ARBA00023014"/>
    </source>
</evidence>
<evidence type="ECO:0000256" key="7">
    <source>
        <dbReference type="ARBA" id="ARBA00022806"/>
    </source>
</evidence>
<dbReference type="SMART" id="SM00488">
    <property type="entry name" value="DEXDc2"/>
    <property type="match status" value="1"/>
</dbReference>
<dbReference type="InterPro" id="IPR006554">
    <property type="entry name" value="Helicase-like_DEXD_c2"/>
</dbReference>
<dbReference type="InterPro" id="IPR014013">
    <property type="entry name" value="Helic_SF1/SF2_ATP-bd_DinG/Rad3"/>
</dbReference>
<dbReference type="PANTHER" id="PTHR11472">
    <property type="entry name" value="DNA REPAIR DEAD HELICASE RAD3/XP-D SUBFAMILY MEMBER"/>
    <property type="match status" value="1"/>
</dbReference>
<protein>
    <recommendedName>
        <fullName evidence="14">Helicase ATP-binding domain-containing protein</fullName>
    </recommendedName>
</protein>
<keyword evidence="12" id="KW-0539">Nucleus</keyword>
<feature type="region of interest" description="Disordered" evidence="13">
    <location>
        <begin position="155"/>
        <end position="174"/>
    </location>
</feature>
<keyword evidence="11" id="KW-0413">Isomerase</keyword>
<dbReference type="InterPro" id="IPR013020">
    <property type="entry name" value="Rad3/Chl1-like"/>
</dbReference>
<comment type="subcellular location">
    <subcellularLocation>
        <location evidence="2">Nucleus</location>
    </subcellularLocation>
</comment>
<feature type="domain" description="Helicase ATP-binding" evidence="14">
    <location>
        <begin position="17"/>
        <end position="423"/>
    </location>
</feature>
<dbReference type="PANTHER" id="PTHR11472:SF41">
    <property type="entry name" value="ATP-DEPENDENT DNA HELICASE DDX11-RELATED"/>
    <property type="match status" value="1"/>
</dbReference>
<dbReference type="Gene3D" id="3.40.50.300">
    <property type="entry name" value="P-loop containing nucleotide triphosphate hydrolases"/>
    <property type="match status" value="3"/>
</dbReference>
<name>A0ABP1Q4M1_9HEXA</name>
<dbReference type="InterPro" id="IPR027417">
    <property type="entry name" value="P-loop_NTPase"/>
</dbReference>
<evidence type="ECO:0000259" key="14">
    <source>
        <dbReference type="PROSITE" id="PS51193"/>
    </source>
</evidence>
<dbReference type="PROSITE" id="PS51193">
    <property type="entry name" value="HELICASE_ATP_BIND_2"/>
    <property type="match status" value="1"/>
</dbReference>
<dbReference type="SUPFAM" id="SSF52540">
    <property type="entry name" value="P-loop containing nucleoside triphosphate hydrolases"/>
    <property type="match status" value="1"/>
</dbReference>
<dbReference type="InterPro" id="IPR002464">
    <property type="entry name" value="DNA/RNA_helicase_DEAH_CS"/>
</dbReference>
<evidence type="ECO:0000256" key="6">
    <source>
        <dbReference type="ARBA" id="ARBA00022801"/>
    </source>
</evidence>
<comment type="similarity">
    <text evidence="3">Belongs to the DEAD box helicase family. DEAH subfamily. DDX11/CHL1 sub-subfamily.</text>
</comment>
<keyword evidence="16" id="KW-1185">Reference proteome</keyword>
<evidence type="ECO:0000313" key="16">
    <source>
        <dbReference type="Proteomes" id="UP001642540"/>
    </source>
</evidence>
<evidence type="ECO:0000256" key="1">
    <source>
        <dbReference type="ARBA" id="ARBA00001966"/>
    </source>
</evidence>
<organism evidence="15 16">
    <name type="scientific">Orchesella dallaii</name>
    <dbReference type="NCBI Taxonomy" id="48710"/>
    <lineage>
        <taxon>Eukaryota</taxon>
        <taxon>Metazoa</taxon>
        <taxon>Ecdysozoa</taxon>
        <taxon>Arthropoda</taxon>
        <taxon>Hexapoda</taxon>
        <taxon>Collembola</taxon>
        <taxon>Entomobryomorpha</taxon>
        <taxon>Entomobryoidea</taxon>
        <taxon>Orchesellidae</taxon>
        <taxon>Orchesellinae</taxon>
        <taxon>Orchesella</taxon>
    </lineage>
</organism>
<comment type="caution">
    <text evidence="15">The sequence shown here is derived from an EMBL/GenBank/DDBJ whole genome shotgun (WGS) entry which is preliminary data.</text>
</comment>
<evidence type="ECO:0000256" key="11">
    <source>
        <dbReference type="ARBA" id="ARBA00023235"/>
    </source>
</evidence>
<dbReference type="NCBIfam" id="TIGR00604">
    <property type="entry name" value="rad3"/>
    <property type="match status" value="1"/>
</dbReference>
<keyword evidence="6" id="KW-0378">Hydrolase</keyword>
<keyword evidence="4" id="KW-0479">Metal-binding</keyword>
<feature type="compositionally biased region" description="Low complexity" evidence="13">
    <location>
        <begin position="509"/>
        <end position="522"/>
    </location>
</feature>
<feature type="compositionally biased region" description="Polar residues" evidence="13">
    <location>
        <begin position="525"/>
        <end position="551"/>
    </location>
</feature>
<evidence type="ECO:0000256" key="12">
    <source>
        <dbReference type="ARBA" id="ARBA00023242"/>
    </source>
</evidence>
<dbReference type="PROSITE" id="PS00690">
    <property type="entry name" value="DEAH_ATP_HELICASE"/>
    <property type="match status" value="1"/>
</dbReference>
<dbReference type="Pfam" id="PF06733">
    <property type="entry name" value="DEAD_2"/>
    <property type="match status" value="1"/>
</dbReference>
<dbReference type="SMART" id="SM00491">
    <property type="entry name" value="HELICc2"/>
    <property type="match status" value="1"/>
</dbReference>